<dbReference type="SUPFAM" id="SSF50494">
    <property type="entry name" value="Trypsin-like serine proteases"/>
    <property type="match status" value="1"/>
</dbReference>
<evidence type="ECO:0000313" key="4">
    <source>
        <dbReference type="Proteomes" id="UP001356095"/>
    </source>
</evidence>
<dbReference type="PANTHER" id="PTHR19959">
    <property type="entry name" value="KINESIN LIGHT CHAIN"/>
    <property type="match status" value="1"/>
</dbReference>
<feature type="domain" description="Anaphase-promoting complex subunit 5" evidence="1">
    <location>
        <begin position="1020"/>
        <end position="1061"/>
    </location>
</feature>
<dbReference type="Gene3D" id="2.40.10.120">
    <property type="match status" value="1"/>
</dbReference>
<reference evidence="3 4" key="1">
    <citation type="submission" date="2023-08" db="EMBL/GenBank/DDBJ databases">
        <authorList>
            <person name="Girao M."/>
            <person name="Carvalho M.F."/>
        </authorList>
    </citation>
    <scope>NUCLEOTIDE SEQUENCE [LARGE SCALE GENOMIC DNA]</scope>
    <source>
        <strain evidence="3 4">CT-R113</strain>
    </source>
</reference>
<feature type="domain" description="DUF3856" evidence="2">
    <location>
        <begin position="754"/>
        <end position="874"/>
    </location>
</feature>
<name>A0ABU7K9N5_9ACTN</name>
<organism evidence="3 4">
    <name type="scientific">Nocardiopsis codii</name>
    <dbReference type="NCBI Taxonomy" id="3065942"/>
    <lineage>
        <taxon>Bacteria</taxon>
        <taxon>Bacillati</taxon>
        <taxon>Actinomycetota</taxon>
        <taxon>Actinomycetes</taxon>
        <taxon>Streptosporangiales</taxon>
        <taxon>Nocardiopsidaceae</taxon>
        <taxon>Nocardiopsis</taxon>
    </lineage>
</organism>
<comment type="caution">
    <text evidence="3">The sequence shown here is derived from an EMBL/GenBank/DDBJ whole genome shotgun (WGS) entry which is preliminary data.</text>
</comment>
<evidence type="ECO:0000259" key="1">
    <source>
        <dbReference type="Pfam" id="PF12862"/>
    </source>
</evidence>
<proteinExistence type="predicted"/>
<dbReference type="SMART" id="SM00028">
    <property type="entry name" value="TPR"/>
    <property type="match status" value="9"/>
</dbReference>
<sequence>MPVAARIARIISPTGTGSGCLIAPRLVLTSAHVVPEPGGEEVSFFTAIDEHVYAGRVVWRGTPHGRDDAALVEVTDPVWPAQPVRMQWGRLVTDRPGTPCYTWGYPNLVQREGRHVETAQLLGTINPGTRMIGDRYAMDITSHPPHWDEEGSPWGGLSGAALMCEDLLVGVVATDPAHRGHAALEAVPAYVLHHDPTFRTVLDDHGVPQVLEPVELAHLDHRPGFLSRRLSPASLLEAHRQVVAFHGRDELIHTLLDWCVDDEPIAAVVVHGPGGQGKTRLAHEFTKRLSQPDRRRRWATVWVTGEATAEELTPVKDVAVPLLLVVDYAESRTAQLTRLLKLCDRPPGSAPIRLLLLTRTVSEWWEQVNTDTNHLLADVTQRLPLPPLAPLVVNRQHEYRTALTHLAQALPSVRTSVEADWHQVAADLPDPNLSGTEWGTVLSVHMRALADLLDATQPSTTVTPDTAVEGRVLAHEYRYWSHTAAARGLSAPELEQPLRNVLAAAFTLTTGSIEAADALVGNVASLGGQTTALKQQVRRWIIDLYPQDKKGEGVLWGRVQPDRLLEHFLGQQLLRNPDLFDPLLDSISAADAERLVALYARAAAHPAFATALAEHLTELCERHIQVLGTTVIEVATHTENPAPLVRALEQATVSPEASLDVLMGLHDALPHFSQRLAAWTGQLVDRVVEILRALAEQRPDTYRPRLAIALNNQAVRLGILGSHEAGLDASTEAVRIHHALAKQRSGTHLPDFAMALSNQAIHLGHWGRYEEALEAITQATHHYRALAEQHPSTHLPALAMATTNQATRLRDLGRYEEALRAITQAVHHYRALAEQHPDNHLPGLAGSLNNQAIQLRDLGRHEEALDAITQAVHIRQKLAEQRPDAHLTDLAMALNNQAIQLRDLGRHEEALEPIAQAVHHYRALAEQQPNAYLPDLAVALNNQAGHLGELRRHEEALVATTQAFQIHRKLAEQRPDAHLPGLAMALNNQAIQMGDLGRHQEALEPIAQAVHHYRTLAEQRPDTHMPHLAMALNNQAIRLGDLGRHEEALETITQAVHIRRKLAEQRPDAHLPGLAGSLNNQAIRLRDLGRHEEALKPIAQAVHHYRTLAEQHPDAYSPGLAGSLNNQAIHLGKLGRIEEALKVIKEAIKIRSALAKARPAVHQDEWEQSRRVLEWVKRLGNPEGD</sequence>
<keyword evidence="4" id="KW-1185">Reference proteome</keyword>
<dbReference type="SUPFAM" id="SSF48452">
    <property type="entry name" value="TPR-like"/>
    <property type="match status" value="3"/>
</dbReference>
<dbReference type="PROSITE" id="PS51257">
    <property type="entry name" value="PROKAR_LIPOPROTEIN"/>
    <property type="match status" value="1"/>
</dbReference>
<dbReference type="InterPro" id="IPR024552">
    <property type="entry name" value="DUF3856"/>
</dbReference>
<dbReference type="Pfam" id="PF13365">
    <property type="entry name" value="Trypsin_2"/>
    <property type="match status" value="1"/>
</dbReference>
<dbReference type="Gene3D" id="1.25.40.10">
    <property type="entry name" value="Tetratricopeptide repeat domain"/>
    <property type="match status" value="4"/>
</dbReference>
<dbReference type="EMBL" id="JAUZMY010000016">
    <property type="protein sequence ID" value="MEE2038964.1"/>
    <property type="molecule type" value="Genomic_DNA"/>
</dbReference>
<dbReference type="Gene3D" id="3.40.50.300">
    <property type="entry name" value="P-loop containing nucleotide triphosphate hydrolases"/>
    <property type="match status" value="1"/>
</dbReference>
<dbReference type="InterPro" id="IPR009003">
    <property type="entry name" value="Peptidase_S1_PA"/>
</dbReference>
<dbReference type="Proteomes" id="UP001356095">
    <property type="component" value="Unassembled WGS sequence"/>
</dbReference>
<dbReference type="Pfam" id="PF12968">
    <property type="entry name" value="DUF3856"/>
    <property type="match status" value="1"/>
</dbReference>
<evidence type="ECO:0000313" key="3">
    <source>
        <dbReference type="EMBL" id="MEE2038964.1"/>
    </source>
</evidence>
<dbReference type="SUPFAM" id="SSF52540">
    <property type="entry name" value="P-loop containing nucleoside triphosphate hydrolases"/>
    <property type="match status" value="1"/>
</dbReference>
<gene>
    <name evidence="3" type="ORF">Q8791_17235</name>
</gene>
<dbReference type="InterPro" id="IPR011990">
    <property type="entry name" value="TPR-like_helical_dom_sf"/>
</dbReference>
<accession>A0ABU7K9N5</accession>
<dbReference type="InterPro" id="IPR027417">
    <property type="entry name" value="P-loop_NTPase"/>
</dbReference>
<dbReference type="InterPro" id="IPR026000">
    <property type="entry name" value="Apc5_dom"/>
</dbReference>
<dbReference type="Pfam" id="PF12862">
    <property type="entry name" value="ANAPC5"/>
    <property type="match status" value="2"/>
</dbReference>
<protein>
    <submittedName>
        <fullName evidence="3">DUF3856 domain-containing protein</fullName>
    </submittedName>
</protein>
<dbReference type="InterPro" id="IPR019734">
    <property type="entry name" value="TPR_rpt"/>
</dbReference>
<dbReference type="PANTHER" id="PTHR19959:SF119">
    <property type="entry name" value="FUNGAL LIPASE-LIKE DOMAIN-CONTAINING PROTEIN"/>
    <property type="match status" value="1"/>
</dbReference>
<feature type="domain" description="Anaphase-promoting complex subunit 5" evidence="1">
    <location>
        <begin position="1126"/>
        <end position="1150"/>
    </location>
</feature>
<evidence type="ECO:0000259" key="2">
    <source>
        <dbReference type="Pfam" id="PF12968"/>
    </source>
</evidence>
<dbReference type="RefSeq" id="WP_330092735.1">
    <property type="nucleotide sequence ID" value="NZ_JAUZMY010000016.1"/>
</dbReference>